<organism evidence="2 3">
    <name type="scientific">Sistotremastrum niveocremeum HHB9708</name>
    <dbReference type="NCBI Taxonomy" id="1314777"/>
    <lineage>
        <taxon>Eukaryota</taxon>
        <taxon>Fungi</taxon>
        <taxon>Dikarya</taxon>
        <taxon>Basidiomycota</taxon>
        <taxon>Agaricomycotina</taxon>
        <taxon>Agaricomycetes</taxon>
        <taxon>Sistotremastrales</taxon>
        <taxon>Sistotremastraceae</taxon>
        <taxon>Sertulicium</taxon>
        <taxon>Sertulicium niveocremeum</taxon>
    </lineage>
</organism>
<accession>A0A164YDQ9</accession>
<feature type="compositionally biased region" description="Basic and acidic residues" evidence="1">
    <location>
        <begin position="243"/>
        <end position="262"/>
    </location>
</feature>
<feature type="compositionally biased region" description="Basic and acidic residues" evidence="1">
    <location>
        <begin position="206"/>
        <end position="215"/>
    </location>
</feature>
<feature type="region of interest" description="Disordered" evidence="1">
    <location>
        <begin position="162"/>
        <end position="266"/>
    </location>
</feature>
<evidence type="ECO:0000313" key="2">
    <source>
        <dbReference type="EMBL" id="KZS96821.1"/>
    </source>
</evidence>
<reference evidence="2 3" key="1">
    <citation type="journal article" date="2016" name="Mol. Biol. Evol.">
        <title>Comparative Genomics of Early-Diverging Mushroom-Forming Fungi Provides Insights into the Origins of Lignocellulose Decay Capabilities.</title>
        <authorList>
            <person name="Nagy L.G."/>
            <person name="Riley R."/>
            <person name="Tritt A."/>
            <person name="Adam C."/>
            <person name="Daum C."/>
            <person name="Floudas D."/>
            <person name="Sun H."/>
            <person name="Yadav J.S."/>
            <person name="Pangilinan J."/>
            <person name="Larsson K.H."/>
            <person name="Matsuura K."/>
            <person name="Barry K."/>
            <person name="Labutti K."/>
            <person name="Kuo R."/>
            <person name="Ohm R.A."/>
            <person name="Bhattacharya S.S."/>
            <person name="Shirouzu T."/>
            <person name="Yoshinaga Y."/>
            <person name="Martin F.M."/>
            <person name="Grigoriev I.V."/>
            <person name="Hibbett D.S."/>
        </authorList>
    </citation>
    <scope>NUCLEOTIDE SEQUENCE [LARGE SCALE GENOMIC DNA]</scope>
    <source>
        <strain evidence="2 3">HHB9708</strain>
    </source>
</reference>
<keyword evidence="3" id="KW-1185">Reference proteome</keyword>
<evidence type="ECO:0000313" key="3">
    <source>
        <dbReference type="Proteomes" id="UP000076722"/>
    </source>
</evidence>
<evidence type="ECO:0008006" key="4">
    <source>
        <dbReference type="Google" id="ProtNLM"/>
    </source>
</evidence>
<feature type="compositionally biased region" description="Acidic residues" evidence="1">
    <location>
        <begin position="177"/>
        <end position="198"/>
    </location>
</feature>
<sequence>MSHSEDAVIEEIRKASRKRPKRRFIFNEWPRDPKGAVMKASPRGKETSNGIGIWGETLNDIVFIQRIPDCPYVKTISSRSKIAAFMKEIEEDKYSPDDMDEAEEEGYPMRHVPYPTLWQINKKDQRKRAPFTTPVPKLAETIEMDDLPDTLFVHDDDDRCLTHKHEKPYEPYRPDYGDDTDEGEEAEKGDDDEKEDSGESGQVGEEEQKQTEGRDASSGSANVAGPSQEETLESAAEPVNEVKQSKDKGKAKETVPEPRPETIRVYSRFTFDKPDSRGRIIPDQSEKEFELKVRKYDPSSKKPFTPDENDPAFGKVAHLWLKSGNSMGFGHHSSVYRAELRIPKSVLYQPDDDIPDSDEERFGLHYQDDKGKSKPDDDEKVTVTVACKLSSTQDGHLGREARNYQTFDPSMFEHWNGYNIVSPINDPVPVGAVVPQFYGYYKPVGYGTDDKMYTDTFESPILLVEECGQEVNPADLGLDDKQECYSLLMRLHLLGFIHNSVFSRNILVQPGPIHLSPAHRSVHTPSFRLIDFGRSNYNNGQFDNKFQGNRMQEEGHANTALGIFYGAQEH</sequence>
<dbReference type="EMBL" id="KV419398">
    <property type="protein sequence ID" value="KZS96821.1"/>
    <property type="molecule type" value="Genomic_DNA"/>
</dbReference>
<gene>
    <name evidence="2" type="ORF">SISNIDRAFT_493689</name>
</gene>
<feature type="compositionally biased region" description="Basic and acidic residues" evidence="1">
    <location>
        <begin position="162"/>
        <end position="176"/>
    </location>
</feature>
<dbReference type="OrthoDB" id="5327923at2759"/>
<dbReference type="AlphaFoldDB" id="A0A164YDQ9"/>
<proteinExistence type="predicted"/>
<dbReference type="Proteomes" id="UP000076722">
    <property type="component" value="Unassembled WGS sequence"/>
</dbReference>
<dbReference type="STRING" id="1314777.A0A164YDQ9"/>
<protein>
    <recommendedName>
        <fullName evidence="4">Protein kinase domain-containing protein</fullName>
    </recommendedName>
</protein>
<evidence type="ECO:0000256" key="1">
    <source>
        <dbReference type="SAM" id="MobiDB-lite"/>
    </source>
</evidence>
<name>A0A164YDQ9_9AGAM</name>